<dbReference type="Gene3D" id="3.50.50.60">
    <property type="entry name" value="FAD/NAD(P)-binding domain"/>
    <property type="match status" value="2"/>
</dbReference>
<keyword evidence="4" id="KW-0274">FAD</keyword>
<dbReference type="GO" id="GO:0071949">
    <property type="term" value="F:FAD binding"/>
    <property type="evidence" value="ECO:0007669"/>
    <property type="project" value="InterPro"/>
</dbReference>
<dbReference type="InterPro" id="IPR002938">
    <property type="entry name" value="FAD-bd"/>
</dbReference>
<dbReference type="InterPro" id="IPR051205">
    <property type="entry name" value="UbiH/COQ6_monooxygenase"/>
</dbReference>
<evidence type="ECO:0000256" key="2">
    <source>
        <dbReference type="ARBA" id="ARBA00005349"/>
    </source>
</evidence>
<evidence type="ECO:0000256" key="5">
    <source>
        <dbReference type="ARBA" id="ARBA00023002"/>
    </source>
</evidence>
<dbReference type="InterPro" id="IPR036188">
    <property type="entry name" value="FAD/NAD-bd_sf"/>
</dbReference>
<dbReference type="GO" id="GO:0005739">
    <property type="term" value="C:mitochondrion"/>
    <property type="evidence" value="ECO:0007669"/>
    <property type="project" value="TreeGrafter"/>
</dbReference>
<dbReference type="GO" id="GO:0016705">
    <property type="term" value="F:oxidoreductase activity, acting on paired donors, with incorporation or reduction of molecular oxygen"/>
    <property type="evidence" value="ECO:0007669"/>
    <property type="project" value="InterPro"/>
</dbReference>
<keyword evidence="3" id="KW-0285">Flavoprotein</keyword>
<evidence type="ECO:0000256" key="3">
    <source>
        <dbReference type="ARBA" id="ARBA00022630"/>
    </source>
</evidence>
<dbReference type="Pfam" id="PF01494">
    <property type="entry name" value="FAD_binding_3"/>
    <property type="match status" value="1"/>
</dbReference>
<dbReference type="InterPro" id="IPR010971">
    <property type="entry name" value="UbiH/COQ6"/>
</dbReference>
<evidence type="ECO:0000256" key="4">
    <source>
        <dbReference type="ARBA" id="ARBA00022827"/>
    </source>
</evidence>
<keyword evidence="6" id="KW-0503">Monooxygenase</keyword>
<feature type="domain" description="FAD-binding" evidence="7">
    <location>
        <begin position="38"/>
        <end position="412"/>
    </location>
</feature>
<keyword evidence="5" id="KW-0560">Oxidoreductase</keyword>
<evidence type="ECO:0000259" key="7">
    <source>
        <dbReference type="Pfam" id="PF01494"/>
    </source>
</evidence>
<dbReference type="STRING" id="282301.A0A267GL06"/>
<protein>
    <recommendedName>
        <fullName evidence="7">FAD-binding domain-containing protein</fullName>
    </recommendedName>
</protein>
<name>A0A267GL06_9PLAT</name>
<dbReference type="EMBL" id="NIVC01000268">
    <property type="protein sequence ID" value="PAA86696.1"/>
    <property type="molecule type" value="Genomic_DNA"/>
</dbReference>
<sequence length="472" mass="50043">ANLYLYSRVLPQWQATRCASAFCFRRSLSSTAGLNSDDVDVAIVGGGPVGLAIACSLASGGDGNVATSSSSRKLRVRLLEAGKLPSSQPAAAAAAPDGSFSNRAVALSPSTVAHLRRLGAWNDADPRIAPVRGMRVVESDSDAALTFDAAQIGGDVSGEGALAYVTELAPVVSRLVGQAAKAGAQLRDGCRLESIDGDNSFDRQPFLHLRLTNKSSLRTRLLIGCDGFSSPVRKLAGIEAVDVPYPRHKAMVATLEIDGPDGLNGEAFQRFLPDGPIALLPLPGRFASLVWCSKSDRISHLIKTSDREFLADLNRCLATGPAPAAPLVTAVQADSRASFPLGFMHANRYASGRIVLAGDAAHRLSPLAGQGMNLGMEDAACLSRLLLEAASNGADPADPAYLLDYETQRQRQVVPVAIVNETLGWLYSLPPDSWLTAPLRWARTTGFRLTNTFSPAKEFLRRSATTGRIDLL</sequence>
<dbReference type="PANTHER" id="PTHR43876:SF7">
    <property type="entry name" value="UBIQUINONE BIOSYNTHESIS MONOOXYGENASE COQ6, MITOCHONDRIAL"/>
    <property type="match status" value="1"/>
</dbReference>
<dbReference type="PANTHER" id="PTHR43876">
    <property type="entry name" value="UBIQUINONE BIOSYNTHESIS MONOOXYGENASE COQ6, MITOCHONDRIAL"/>
    <property type="match status" value="1"/>
</dbReference>
<evidence type="ECO:0000313" key="8">
    <source>
        <dbReference type="EMBL" id="PAA86696.1"/>
    </source>
</evidence>
<gene>
    <name evidence="8" type="ORF">BOX15_Mlig025726g1</name>
</gene>
<dbReference type="NCBIfam" id="TIGR01988">
    <property type="entry name" value="Ubi-OHases"/>
    <property type="match status" value="1"/>
</dbReference>
<dbReference type="GO" id="GO:0006744">
    <property type="term" value="P:ubiquinone biosynthetic process"/>
    <property type="evidence" value="ECO:0007669"/>
    <property type="project" value="InterPro"/>
</dbReference>
<comment type="caution">
    <text evidence="8">The sequence shown here is derived from an EMBL/GenBank/DDBJ whole genome shotgun (WGS) entry which is preliminary data.</text>
</comment>
<dbReference type="AlphaFoldDB" id="A0A267GL06"/>
<dbReference type="GO" id="GO:0004497">
    <property type="term" value="F:monooxygenase activity"/>
    <property type="evidence" value="ECO:0007669"/>
    <property type="project" value="UniProtKB-KW"/>
</dbReference>
<reference evidence="8 9" key="1">
    <citation type="submission" date="2017-06" db="EMBL/GenBank/DDBJ databases">
        <title>A platform for efficient transgenesis in Macrostomum lignano, a flatworm model organism for stem cell research.</title>
        <authorList>
            <person name="Berezikov E."/>
        </authorList>
    </citation>
    <scope>NUCLEOTIDE SEQUENCE [LARGE SCALE GENOMIC DNA]</scope>
    <source>
        <strain evidence="8">DV1</strain>
        <tissue evidence="8">Whole organism</tissue>
    </source>
</reference>
<dbReference type="OrthoDB" id="683240at2759"/>
<evidence type="ECO:0000256" key="1">
    <source>
        <dbReference type="ARBA" id="ARBA00001974"/>
    </source>
</evidence>
<dbReference type="Proteomes" id="UP000215902">
    <property type="component" value="Unassembled WGS sequence"/>
</dbReference>
<comment type="cofactor">
    <cofactor evidence="1">
        <name>FAD</name>
        <dbReference type="ChEBI" id="CHEBI:57692"/>
    </cofactor>
</comment>
<comment type="similarity">
    <text evidence="2">Belongs to the UbiH/COQ6 family.</text>
</comment>
<feature type="non-terminal residue" evidence="8">
    <location>
        <position position="1"/>
    </location>
</feature>
<organism evidence="8 9">
    <name type="scientific">Macrostomum lignano</name>
    <dbReference type="NCBI Taxonomy" id="282301"/>
    <lineage>
        <taxon>Eukaryota</taxon>
        <taxon>Metazoa</taxon>
        <taxon>Spiralia</taxon>
        <taxon>Lophotrochozoa</taxon>
        <taxon>Platyhelminthes</taxon>
        <taxon>Rhabditophora</taxon>
        <taxon>Macrostomorpha</taxon>
        <taxon>Macrostomida</taxon>
        <taxon>Macrostomidae</taxon>
        <taxon>Macrostomum</taxon>
    </lineage>
</organism>
<proteinExistence type="inferred from homology"/>
<accession>A0A267GL06</accession>
<dbReference type="SUPFAM" id="SSF51905">
    <property type="entry name" value="FAD/NAD(P)-binding domain"/>
    <property type="match status" value="1"/>
</dbReference>
<dbReference type="PRINTS" id="PR00420">
    <property type="entry name" value="RNGMNOXGNASE"/>
</dbReference>
<keyword evidence="9" id="KW-1185">Reference proteome</keyword>
<evidence type="ECO:0000313" key="9">
    <source>
        <dbReference type="Proteomes" id="UP000215902"/>
    </source>
</evidence>
<evidence type="ECO:0000256" key="6">
    <source>
        <dbReference type="ARBA" id="ARBA00023033"/>
    </source>
</evidence>